<dbReference type="VEuPathDB" id="FungiDB:ASPWEDRAFT_530538"/>
<name>A0A1L9RLR7_ASPWE</name>
<dbReference type="AlphaFoldDB" id="A0A1L9RLR7"/>
<gene>
    <name evidence="1" type="ORF">ASPWEDRAFT_530538</name>
</gene>
<evidence type="ECO:0000313" key="2">
    <source>
        <dbReference type="Proteomes" id="UP000184383"/>
    </source>
</evidence>
<dbReference type="STRING" id="1073089.A0A1L9RLR7"/>
<keyword evidence="2" id="KW-1185">Reference proteome</keyword>
<organism evidence="1 2">
    <name type="scientific">Aspergillus wentii DTO 134E9</name>
    <dbReference type="NCBI Taxonomy" id="1073089"/>
    <lineage>
        <taxon>Eukaryota</taxon>
        <taxon>Fungi</taxon>
        <taxon>Dikarya</taxon>
        <taxon>Ascomycota</taxon>
        <taxon>Pezizomycotina</taxon>
        <taxon>Eurotiomycetes</taxon>
        <taxon>Eurotiomycetidae</taxon>
        <taxon>Eurotiales</taxon>
        <taxon>Aspergillaceae</taxon>
        <taxon>Aspergillus</taxon>
        <taxon>Aspergillus subgen. Cremei</taxon>
    </lineage>
</organism>
<proteinExistence type="predicted"/>
<sequence>MSETGSTADPLGAHDYYDFSLQFSCYVLADKLQAPGFKRLILDEIRSYAEICNPADMTVDHVRYVYENTIRDDDPLRRFCIMIKSVRTPIEKTLADESFLSLMEDGGPLVRDVMQAYRKPIKKQNWIVRELQEALRKRLDAEYKEGKLGFTEHEKLKQLNKLAERL</sequence>
<dbReference type="RefSeq" id="XP_040689453.1">
    <property type="nucleotide sequence ID" value="XM_040837820.1"/>
</dbReference>
<reference evidence="2" key="1">
    <citation type="journal article" date="2017" name="Genome Biol.">
        <title>Comparative genomics reveals high biological diversity and specific adaptations in the industrially and medically important fungal genus Aspergillus.</title>
        <authorList>
            <person name="de Vries R.P."/>
            <person name="Riley R."/>
            <person name="Wiebenga A."/>
            <person name="Aguilar-Osorio G."/>
            <person name="Amillis S."/>
            <person name="Uchima C.A."/>
            <person name="Anderluh G."/>
            <person name="Asadollahi M."/>
            <person name="Askin M."/>
            <person name="Barry K."/>
            <person name="Battaglia E."/>
            <person name="Bayram O."/>
            <person name="Benocci T."/>
            <person name="Braus-Stromeyer S.A."/>
            <person name="Caldana C."/>
            <person name="Canovas D."/>
            <person name="Cerqueira G.C."/>
            <person name="Chen F."/>
            <person name="Chen W."/>
            <person name="Choi C."/>
            <person name="Clum A."/>
            <person name="Dos Santos R.A."/>
            <person name="Damasio A.R."/>
            <person name="Diallinas G."/>
            <person name="Emri T."/>
            <person name="Fekete E."/>
            <person name="Flipphi M."/>
            <person name="Freyberg S."/>
            <person name="Gallo A."/>
            <person name="Gournas C."/>
            <person name="Habgood R."/>
            <person name="Hainaut M."/>
            <person name="Harispe M.L."/>
            <person name="Henrissat B."/>
            <person name="Hilden K.S."/>
            <person name="Hope R."/>
            <person name="Hossain A."/>
            <person name="Karabika E."/>
            <person name="Karaffa L."/>
            <person name="Karanyi Z."/>
            <person name="Krasevec N."/>
            <person name="Kuo A."/>
            <person name="Kusch H."/>
            <person name="LaButti K."/>
            <person name="Lagendijk E.L."/>
            <person name="Lapidus A."/>
            <person name="Levasseur A."/>
            <person name="Lindquist E."/>
            <person name="Lipzen A."/>
            <person name="Logrieco A.F."/>
            <person name="MacCabe A."/>
            <person name="Maekelae M.R."/>
            <person name="Malavazi I."/>
            <person name="Melin P."/>
            <person name="Meyer V."/>
            <person name="Mielnichuk N."/>
            <person name="Miskei M."/>
            <person name="Molnar A.P."/>
            <person name="Mule G."/>
            <person name="Ngan C.Y."/>
            <person name="Orejas M."/>
            <person name="Orosz E."/>
            <person name="Ouedraogo J.P."/>
            <person name="Overkamp K.M."/>
            <person name="Park H.-S."/>
            <person name="Perrone G."/>
            <person name="Piumi F."/>
            <person name="Punt P.J."/>
            <person name="Ram A.F."/>
            <person name="Ramon A."/>
            <person name="Rauscher S."/>
            <person name="Record E."/>
            <person name="Riano-Pachon D.M."/>
            <person name="Robert V."/>
            <person name="Roehrig J."/>
            <person name="Ruller R."/>
            <person name="Salamov A."/>
            <person name="Salih N.S."/>
            <person name="Samson R.A."/>
            <person name="Sandor E."/>
            <person name="Sanguinetti M."/>
            <person name="Schuetze T."/>
            <person name="Sepcic K."/>
            <person name="Shelest E."/>
            <person name="Sherlock G."/>
            <person name="Sophianopoulou V."/>
            <person name="Squina F.M."/>
            <person name="Sun H."/>
            <person name="Susca A."/>
            <person name="Todd R.B."/>
            <person name="Tsang A."/>
            <person name="Unkles S.E."/>
            <person name="van de Wiele N."/>
            <person name="van Rossen-Uffink D."/>
            <person name="Oliveira J.V."/>
            <person name="Vesth T.C."/>
            <person name="Visser J."/>
            <person name="Yu J.-H."/>
            <person name="Zhou M."/>
            <person name="Andersen M.R."/>
            <person name="Archer D.B."/>
            <person name="Baker S.E."/>
            <person name="Benoit I."/>
            <person name="Brakhage A.A."/>
            <person name="Braus G.H."/>
            <person name="Fischer R."/>
            <person name="Frisvad J.C."/>
            <person name="Goldman G.H."/>
            <person name="Houbraken J."/>
            <person name="Oakley B."/>
            <person name="Pocsi I."/>
            <person name="Scazzocchio C."/>
            <person name="Seiboth B."/>
            <person name="vanKuyk P.A."/>
            <person name="Wortman J."/>
            <person name="Dyer P.S."/>
            <person name="Grigoriev I.V."/>
        </authorList>
    </citation>
    <scope>NUCLEOTIDE SEQUENCE [LARGE SCALE GENOMIC DNA]</scope>
    <source>
        <strain evidence="2">DTO 134E9</strain>
    </source>
</reference>
<dbReference type="Proteomes" id="UP000184383">
    <property type="component" value="Unassembled WGS sequence"/>
</dbReference>
<evidence type="ECO:0000313" key="1">
    <source>
        <dbReference type="EMBL" id="OJJ35777.1"/>
    </source>
</evidence>
<dbReference type="EMBL" id="KV878212">
    <property type="protein sequence ID" value="OJJ35777.1"/>
    <property type="molecule type" value="Genomic_DNA"/>
</dbReference>
<accession>A0A1L9RLR7</accession>
<protein>
    <submittedName>
        <fullName evidence="1">Uncharacterized protein</fullName>
    </submittedName>
</protein>
<dbReference type="OrthoDB" id="4526719at2759"/>
<dbReference type="GeneID" id="63753668"/>